<dbReference type="OrthoDB" id="10354625at2759"/>
<dbReference type="EMBL" id="RCSS01000817">
    <property type="protein sequence ID" value="RVD90645.1"/>
    <property type="molecule type" value="Genomic_DNA"/>
</dbReference>
<dbReference type="AlphaFoldDB" id="A0A437AHM5"/>
<reference evidence="2 3" key="1">
    <citation type="submission" date="2018-10" db="EMBL/GenBank/DDBJ databases">
        <title>Draft genome sequence of the microsporidian Tubulinosema ratisbonensis.</title>
        <authorList>
            <person name="Polonais V."/>
            <person name="Peyretaillade E."/>
            <person name="Niehus S."/>
            <person name="Wawrzyniak I."/>
            <person name="Franchet A."/>
            <person name="Gaspin C."/>
            <person name="Reichstadt M."/>
            <person name="Belser C."/>
            <person name="Labadie K."/>
            <person name="Delbac F."/>
            <person name="Ferrandon D."/>
        </authorList>
    </citation>
    <scope>NUCLEOTIDE SEQUENCE [LARGE SCALE GENOMIC DNA]</scope>
    <source>
        <strain evidence="2 3">Franzen</strain>
    </source>
</reference>
<feature type="coiled-coil region" evidence="1">
    <location>
        <begin position="363"/>
        <end position="390"/>
    </location>
</feature>
<dbReference type="Proteomes" id="UP000282876">
    <property type="component" value="Unassembled WGS sequence"/>
</dbReference>
<comment type="caution">
    <text evidence="2">The sequence shown here is derived from an EMBL/GenBank/DDBJ whole genome shotgun (WGS) entry which is preliminary data.</text>
</comment>
<keyword evidence="1" id="KW-0175">Coiled coil</keyword>
<evidence type="ECO:0000313" key="3">
    <source>
        <dbReference type="Proteomes" id="UP000282876"/>
    </source>
</evidence>
<organism evidence="2 3">
    <name type="scientific">Tubulinosema ratisbonensis</name>
    <dbReference type="NCBI Taxonomy" id="291195"/>
    <lineage>
        <taxon>Eukaryota</taxon>
        <taxon>Fungi</taxon>
        <taxon>Fungi incertae sedis</taxon>
        <taxon>Microsporidia</taxon>
        <taxon>Tubulinosematoidea</taxon>
        <taxon>Tubulinosematidae</taxon>
        <taxon>Tubulinosema</taxon>
    </lineage>
</organism>
<evidence type="ECO:0000313" key="2">
    <source>
        <dbReference type="EMBL" id="RVD90645.1"/>
    </source>
</evidence>
<name>A0A437AHM5_9MICR</name>
<protein>
    <submittedName>
        <fullName evidence="2">Uncharacterized protein</fullName>
    </submittedName>
</protein>
<proteinExistence type="predicted"/>
<dbReference type="VEuPathDB" id="MicrosporidiaDB:TUBRATIS_29200"/>
<sequence>MEELKNIIEEIKQDKSEEELLNLEIKEKKLFNKLKELEKEKETYSILLKNLKIDKKEEEIRELSTKIGNINLLHNKLNTLEDFLIFSDTYLQKEILEEKIENFLQKNLVLKQLNEKKILCIYKKIEESLVEKVNSELIKEIFELVLKKKLETFDFEWLNLCEFGEFIGLVFSCDSFEEDIPFKGLISQIEFCKIQEELPEIEKLICKVIKDKLMKSIKEENFNYEKMSDFNESNKNTSLFVKSFDDLTLDYCVKEIIKISKTEPNLILEENDNLFYTKDTEKILKLYLLIQKNKSKRNLQGRKMAQKSILKYFSNETNTDILYIYFNNLNFLQKKIEDDFLQRNFSEIKENIFDKIIKKESLINFKNSDLQELKIKINDFEKKLEKYFKGKNVFLFKITFFEKSFDNFLNYIFNLENLTRNEAMNESFKCEYLIQQCSLPSSDIVNYKKIEMIKNLLRGCNLFHRENLMNYFDLNELLRLLQVMPWFEELEEYLNK</sequence>
<keyword evidence="3" id="KW-1185">Reference proteome</keyword>
<gene>
    <name evidence="2" type="ORF">TUBRATIS_29200</name>
</gene>
<accession>A0A437AHM5</accession>
<evidence type="ECO:0000256" key="1">
    <source>
        <dbReference type="SAM" id="Coils"/>
    </source>
</evidence>
<feature type="coiled-coil region" evidence="1">
    <location>
        <begin position="1"/>
        <end position="113"/>
    </location>
</feature>